<proteinExistence type="predicted"/>
<accession>A0A2P5A4X1</accession>
<organism evidence="3 4">
    <name type="scientific">Parasponia andersonii</name>
    <name type="common">Sponia andersonii</name>
    <dbReference type="NCBI Taxonomy" id="3476"/>
    <lineage>
        <taxon>Eukaryota</taxon>
        <taxon>Viridiplantae</taxon>
        <taxon>Streptophyta</taxon>
        <taxon>Embryophyta</taxon>
        <taxon>Tracheophyta</taxon>
        <taxon>Spermatophyta</taxon>
        <taxon>Magnoliopsida</taxon>
        <taxon>eudicotyledons</taxon>
        <taxon>Gunneridae</taxon>
        <taxon>Pentapetalae</taxon>
        <taxon>rosids</taxon>
        <taxon>fabids</taxon>
        <taxon>Rosales</taxon>
        <taxon>Cannabaceae</taxon>
        <taxon>Parasponia</taxon>
    </lineage>
</organism>
<reference evidence="4" key="1">
    <citation type="submission" date="2016-06" db="EMBL/GenBank/DDBJ databases">
        <title>Parallel loss of symbiosis genes in relatives of nitrogen-fixing non-legume Parasponia.</title>
        <authorList>
            <person name="Van Velzen R."/>
            <person name="Holmer R."/>
            <person name="Bu F."/>
            <person name="Rutten L."/>
            <person name="Van Zeijl A."/>
            <person name="Liu W."/>
            <person name="Santuari L."/>
            <person name="Cao Q."/>
            <person name="Sharma T."/>
            <person name="Shen D."/>
            <person name="Roswanjaya Y."/>
            <person name="Wardhani T."/>
            <person name="Kalhor M.S."/>
            <person name="Jansen J."/>
            <person name="Van den Hoogen J."/>
            <person name="Gungor B."/>
            <person name="Hartog M."/>
            <person name="Hontelez J."/>
            <person name="Verver J."/>
            <person name="Yang W.-C."/>
            <person name="Schijlen E."/>
            <person name="Repin R."/>
            <person name="Schilthuizen M."/>
            <person name="Schranz E."/>
            <person name="Heidstra R."/>
            <person name="Miyata K."/>
            <person name="Fedorova E."/>
            <person name="Kohlen W."/>
            <person name="Bisseling T."/>
            <person name="Smit S."/>
            <person name="Geurts R."/>
        </authorList>
    </citation>
    <scope>NUCLEOTIDE SEQUENCE [LARGE SCALE GENOMIC DNA]</scope>
    <source>
        <strain evidence="4">cv. WU1-14</strain>
    </source>
</reference>
<feature type="region of interest" description="Disordered" evidence="1">
    <location>
        <begin position="96"/>
        <end position="121"/>
    </location>
</feature>
<dbReference type="AlphaFoldDB" id="A0A2P5A4X1"/>
<protein>
    <submittedName>
        <fullName evidence="3">CLAVATA3/ESR (CLE)-related protein</fullName>
    </submittedName>
</protein>
<keyword evidence="4" id="KW-1185">Reference proteome</keyword>
<keyword evidence="2" id="KW-0812">Transmembrane</keyword>
<keyword evidence="2" id="KW-0472">Membrane</keyword>
<feature type="compositionally biased region" description="Basic residues" evidence="1">
    <location>
        <begin position="108"/>
        <end position="121"/>
    </location>
</feature>
<dbReference type="OrthoDB" id="1910203at2759"/>
<dbReference type="PANTHER" id="PTHR34277:SF2">
    <property type="entry name" value="CLAVATA3_ESR (CLE)-RELATED PROTEIN 26"/>
    <property type="match status" value="1"/>
</dbReference>
<comment type="caution">
    <text evidence="3">The sequence shown here is derived from an EMBL/GenBank/DDBJ whole genome shotgun (WGS) entry which is preliminary data.</text>
</comment>
<feature type="transmembrane region" description="Helical" evidence="2">
    <location>
        <begin position="21"/>
        <end position="40"/>
    </location>
</feature>
<evidence type="ECO:0000313" key="4">
    <source>
        <dbReference type="Proteomes" id="UP000237105"/>
    </source>
</evidence>
<evidence type="ECO:0000256" key="1">
    <source>
        <dbReference type="SAM" id="MobiDB-lite"/>
    </source>
</evidence>
<keyword evidence="2" id="KW-1133">Transmembrane helix</keyword>
<dbReference type="EMBL" id="JXTB01000984">
    <property type="protein sequence ID" value="PON31587.1"/>
    <property type="molecule type" value="Genomic_DNA"/>
</dbReference>
<dbReference type="InterPro" id="IPR039316">
    <property type="entry name" value="CLE25/26"/>
</dbReference>
<evidence type="ECO:0000313" key="3">
    <source>
        <dbReference type="EMBL" id="PON31587.1"/>
    </source>
</evidence>
<dbReference type="Proteomes" id="UP000237105">
    <property type="component" value="Unassembled WGS sequence"/>
</dbReference>
<sequence length="121" mass="12943">MGSISSSSSSSSSIRDSSVSCFLKLLVRAIVVVGLMWIMLAATPEGTVGATTKTRTNLAGEYYSTAKIKGKDDQVVVGTEEKLAHPKLDLINYMSKRRVPNGPDPIHNRRAGKKGRPPGQA</sequence>
<gene>
    <name evidence="3" type="ORF">PanWU01x14_368770</name>
</gene>
<name>A0A2P5A4X1_PARAD</name>
<evidence type="ECO:0000256" key="2">
    <source>
        <dbReference type="SAM" id="Phobius"/>
    </source>
</evidence>
<dbReference type="PANTHER" id="PTHR34277">
    <property type="entry name" value="CLAVATA3/ESR (CLE)-RELATED PROTEIN 26"/>
    <property type="match status" value="1"/>
</dbReference>